<dbReference type="EMBL" id="JALNTZ010000009">
    <property type="protein sequence ID" value="KAJ3641178.1"/>
    <property type="molecule type" value="Genomic_DNA"/>
</dbReference>
<gene>
    <name evidence="2" type="ORF">Zmor_027693</name>
</gene>
<dbReference type="Proteomes" id="UP001168821">
    <property type="component" value="Unassembled WGS sequence"/>
</dbReference>
<reference evidence="2" key="1">
    <citation type="journal article" date="2023" name="G3 (Bethesda)">
        <title>Whole genome assemblies of Zophobas morio and Tenebrio molitor.</title>
        <authorList>
            <person name="Kaur S."/>
            <person name="Stinson S.A."/>
            <person name="diCenzo G.C."/>
        </authorList>
    </citation>
    <scope>NUCLEOTIDE SEQUENCE</scope>
    <source>
        <strain evidence="2">QUZm001</strain>
    </source>
</reference>
<feature type="region of interest" description="Disordered" evidence="1">
    <location>
        <begin position="63"/>
        <end position="101"/>
    </location>
</feature>
<protein>
    <submittedName>
        <fullName evidence="2">Uncharacterized protein</fullName>
    </submittedName>
</protein>
<accession>A0AA38HNP8</accession>
<sequence length="134" mass="15341">MISFDNRLPRIQRKLPQALNAPSQVFDEVTFFLLLHITYGFELRNAHAIAFDSTQRIRNVKHTKTSVHGDVTRTIEPKQNAENNKNTSSSRRRTPSISPRTFSTKWRKLVTTLVTRGHVRERRAAIGRSGEDGS</sequence>
<name>A0AA38HNP8_9CUCU</name>
<evidence type="ECO:0000256" key="1">
    <source>
        <dbReference type="SAM" id="MobiDB-lite"/>
    </source>
</evidence>
<proteinExistence type="predicted"/>
<evidence type="ECO:0000313" key="2">
    <source>
        <dbReference type="EMBL" id="KAJ3641178.1"/>
    </source>
</evidence>
<evidence type="ECO:0000313" key="3">
    <source>
        <dbReference type="Proteomes" id="UP001168821"/>
    </source>
</evidence>
<keyword evidence="3" id="KW-1185">Reference proteome</keyword>
<dbReference type="AlphaFoldDB" id="A0AA38HNP8"/>
<organism evidence="2 3">
    <name type="scientific">Zophobas morio</name>
    <dbReference type="NCBI Taxonomy" id="2755281"/>
    <lineage>
        <taxon>Eukaryota</taxon>
        <taxon>Metazoa</taxon>
        <taxon>Ecdysozoa</taxon>
        <taxon>Arthropoda</taxon>
        <taxon>Hexapoda</taxon>
        <taxon>Insecta</taxon>
        <taxon>Pterygota</taxon>
        <taxon>Neoptera</taxon>
        <taxon>Endopterygota</taxon>
        <taxon>Coleoptera</taxon>
        <taxon>Polyphaga</taxon>
        <taxon>Cucujiformia</taxon>
        <taxon>Tenebrionidae</taxon>
        <taxon>Zophobas</taxon>
    </lineage>
</organism>
<comment type="caution">
    <text evidence="2">The sequence shown here is derived from an EMBL/GenBank/DDBJ whole genome shotgun (WGS) entry which is preliminary data.</text>
</comment>